<organism evidence="3 4">
    <name type="scientific">Caballeronia telluris</name>
    <dbReference type="NCBI Taxonomy" id="326475"/>
    <lineage>
        <taxon>Bacteria</taxon>
        <taxon>Pseudomonadati</taxon>
        <taxon>Pseudomonadota</taxon>
        <taxon>Betaproteobacteria</taxon>
        <taxon>Burkholderiales</taxon>
        <taxon>Burkholderiaceae</taxon>
        <taxon>Caballeronia</taxon>
    </lineage>
</organism>
<evidence type="ECO:0000256" key="1">
    <source>
        <dbReference type="SAM" id="MobiDB-lite"/>
    </source>
</evidence>
<dbReference type="EMBL" id="FCNZ02000006">
    <property type="protein sequence ID" value="SAL37570.1"/>
    <property type="molecule type" value="Genomic_DNA"/>
</dbReference>
<evidence type="ECO:0000313" key="3">
    <source>
        <dbReference type="EMBL" id="SAL37570.1"/>
    </source>
</evidence>
<feature type="signal peptide" evidence="2">
    <location>
        <begin position="1"/>
        <end position="22"/>
    </location>
</feature>
<evidence type="ECO:0000313" key="4">
    <source>
        <dbReference type="Proteomes" id="UP000054717"/>
    </source>
</evidence>
<feature type="chain" id="PRO_5011116903" evidence="2">
    <location>
        <begin position="23"/>
        <end position="94"/>
    </location>
</feature>
<keyword evidence="4" id="KW-1185">Reference proteome</keyword>
<name>A0A158H1I3_9BURK</name>
<feature type="region of interest" description="Disordered" evidence="1">
    <location>
        <begin position="34"/>
        <end position="87"/>
    </location>
</feature>
<feature type="compositionally biased region" description="Polar residues" evidence="1">
    <location>
        <begin position="55"/>
        <end position="84"/>
    </location>
</feature>
<comment type="caution">
    <text evidence="3">The sequence shown here is derived from an EMBL/GenBank/DDBJ whole genome shotgun (WGS) entry which is preliminary data.</text>
</comment>
<reference evidence="3" key="1">
    <citation type="submission" date="2016-01" db="EMBL/GenBank/DDBJ databases">
        <authorList>
            <person name="Peeters Charlotte."/>
        </authorList>
    </citation>
    <scope>NUCLEOTIDE SEQUENCE</scope>
    <source>
        <strain evidence="3">LMG 22936</strain>
    </source>
</reference>
<evidence type="ECO:0000256" key="2">
    <source>
        <dbReference type="SAM" id="SignalP"/>
    </source>
</evidence>
<sequence>MKARLFAAAVAGLFAIAGAAQAQMPHDQQQLVQTMRPMQTAQSTQAAQENAGMQAASTDDTSYGGTPASRSMSAPGQRPSSCSAAPNCDIFFGQ</sequence>
<protein>
    <submittedName>
        <fullName evidence="3">Uncharacterized protein</fullName>
    </submittedName>
</protein>
<dbReference type="Proteomes" id="UP000054717">
    <property type="component" value="Unassembled WGS sequence"/>
</dbReference>
<dbReference type="AlphaFoldDB" id="A0A158H1I3"/>
<feature type="compositionally biased region" description="Polar residues" evidence="1">
    <location>
        <begin position="34"/>
        <end position="48"/>
    </location>
</feature>
<proteinExistence type="predicted"/>
<dbReference type="STRING" id="326475.AWB66_01917"/>
<keyword evidence="2" id="KW-0732">Signal</keyword>
<dbReference type="RefSeq" id="WP_087630254.1">
    <property type="nucleotide sequence ID" value="NZ_FCNZ02000006.1"/>
</dbReference>
<accession>A0A158H1I3</accession>
<gene>
    <name evidence="3" type="ORF">AWB66_01917</name>
</gene>